<evidence type="ECO:0000313" key="3">
    <source>
        <dbReference type="EMBL" id="PAD81188.1"/>
    </source>
</evidence>
<reference evidence="3 4" key="1">
    <citation type="submission" date="2017-07" db="EMBL/GenBank/DDBJ databases">
        <title>Isolation and whole genome analysis of endospore-forming bacteria from heroin.</title>
        <authorList>
            <person name="Kalinowski J."/>
            <person name="Ahrens B."/>
            <person name="Al-Dilaimi A."/>
            <person name="Winkler A."/>
            <person name="Wibberg D."/>
            <person name="Schleenbecker U."/>
            <person name="Ruckert C."/>
            <person name="Wolfel R."/>
            <person name="Grass G."/>
        </authorList>
    </citation>
    <scope>NUCLEOTIDE SEQUENCE [LARGE SCALE GENOMIC DNA]</scope>
    <source>
        <strain evidence="3 4">7521-2</strain>
    </source>
</reference>
<accession>A0A268F761</accession>
<dbReference type="RefSeq" id="WP_095333572.1">
    <property type="nucleotide sequence ID" value="NZ_CP026031.1"/>
</dbReference>
<comment type="similarity">
    <text evidence="1">Belongs to the 'GDSL' lipolytic enzyme family.</text>
</comment>
<dbReference type="Gene3D" id="3.40.50.1110">
    <property type="entry name" value="SGNH hydrolase"/>
    <property type="match status" value="1"/>
</dbReference>
<evidence type="ECO:0000256" key="2">
    <source>
        <dbReference type="ARBA" id="ARBA00022801"/>
    </source>
</evidence>
<proteinExistence type="inferred from homology"/>
<dbReference type="InterPro" id="IPR001087">
    <property type="entry name" value="GDSL"/>
</dbReference>
<dbReference type="EMBL" id="NPBQ01000131">
    <property type="protein sequence ID" value="PAD81188.1"/>
    <property type="molecule type" value="Genomic_DNA"/>
</dbReference>
<keyword evidence="2" id="KW-0378">Hydrolase</keyword>
<protein>
    <submittedName>
        <fullName evidence="3">Rhamnogalacturonan acetylesterase</fullName>
    </submittedName>
</protein>
<dbReference type="PANTHER" id="PTHR43695">
    <property type="entry name" value="PUTATIVE (AFU_ORTHOLOGUE AFUA_2G17250)-RELATED"/>
    <property type="match status" value="1"/>
</dbReference>
<evidence type="ECO:0000256" key="1">
    <source>
        <dbReference type="ARBA" id="ARBA00008668"/>
    </source>
</evidence>
<organism evidence="3 4">
    <name type="scientific">Niallia circulans</name>
    <name type="common">Bacillus circulans</name>
    <dbReference type="NCBI Taxonomy" id="1397"/>
    <lineage>
        <taxon>Bacteria</taxon>
        <taxon>Bacillati</taxon>
        <taxon>Bacillota</taxon>
        <taxon>Bacilli</taxon>
        <taxon>Bacillales</taxon>
        <taxon>Bacillaceae</taxon>
        <taxon>Niallia</taxon>
    </lineage>
</organism>
<dbReference type="SUPFAM" id="SSF52266">
    <property type="entry name" value="SGNH hydrolase"/>
    <property type="match status" value="1"/>
</dbReference>
<comment type="caution">
    <text evidence="3">The sequence shown here is derived from an EMBL/GenBank/DDBJ whole genome shotgun (WGS) entry which is preliminary data.</text>
</comment>
<dbReference type="Proteomes" id="UP000216961">
    <property type="component" value="Unassembled WGS sequence"/>
</dbReference>
<sequence length="223" mass="25827">MRAKQIRIFLASDSTVQKYEEEKYQGGWGEFLQDYFTKDVQIMNHAIGGRSSKTFVEEGRLKRITEEMGADDYLLIQMGHNDSTKSRPERYTNPFTTYKEYLKLYIKSARMCQAEPVLITPVARLHQENGEFINDFPDYCQAMKEVAQEENVPLLDLMERSLSLFAKMGYAEVVSFFMVSVNNTDHTHFTKKGANRMAKLVAEQIKEQISRLSPYILVDTYKG</sequence>
<dbReference type="InterPro" id="IPR036514">
    <property type="entry name" value="SGNH_hydro_sf"/>
</dbReference>
<evidence type="ECO:0000313" key="4">
    <source>
        <dbReference type="Proteomes" id="UP000216961"/>
    </source>
</evidence>
<dbReference type="CDD" id="cd01821">
    <property type="entry name" value="Rhamnogalacturan_acetylesterase_like"/>
    <property type="match status" value="1"/>
</dbReference>
<dbReference type="PANTHER" id="PTHR43695:SF1">
    <property type="entry name" value="RHAMNOGALACTURONAN ACETYLESTERASE"/>
    <property type="match status" value="1"/>
</dbReference>
<dbReference type="Pfam" id="PF00657">
    <property type="entry name" value="Lipase_GDSL"/>
    <property type="match status" value="1"/>
</dbReference>
<dbReference type="GO" id="GO:0016788">
    <property type="term" value="F:hydrolase activity, acting on ester bonds"/>
    <property type="evidence" value="ECO:0007669"/>
    <property type="project" value="InterPro"/>
</dbReference>
<dbReference type="AlphaFoldDB" id="A0A268F761"/>
<name>A0A268F761_NIACI</name>
<gene>
    <name evidence="3" type="ORF">CHH57_21410</name>
</gene>
<dbReference type="InterPro" id="IPR037459">
    <property type="entry name" value="RhgT-like"/>
</dbReference>
<dbReference type="KEGG" id="bcir:C2I06_23590"/>